<comment type="similarity">
    <text evidence="2">Belongs to the EamA transporter family.</text>
</comment>
<feature type="domain" description="EamA" evidence="7">
    <location>
        <begin position="157"/>
        <end position="292"/>
    </location>
</feature>
<protein>
    <submittedName>
        <fullName evidence="8">Membrane protein</fullName>
    </submittedName>
</protein>
<sequence length="317" mass="33371">MKQRKAIDAQAAATMISLCAIWGTQQVAIKLAAADMAPLLQVGLRSGAAAIVVLLVILGRREHRALGGGTWRPGLIVGALFALEFILFAQGLVFTSASHMSIFLYTAPVFAALGLHLAIPQERLTAIQWLGIAVAFAGIVVTFSGRGSAGGNDRAWLGDLMGIAAGAAWGATTLAVRTTRLASIPASVTLWYQLAGAGLLATAAAVVSRETAVRPSATLFASLGYQTLVISVASYLAWFALLRRYLASRLGVLSLLTPVFGIGFGMIVLHDRLSLPFVLGALVILAGILLVNARDVLARRGRHPHVRSVPLFSRSRS</sequence>
<feature type="transmembrane region" description="Helical" evidence="6">
    <location>
        <begin position="39"/>
        <end position="59"/>
    </location>
</feature>
<organism evidence="8 9">
    <name type="scientific">Aureimonas altamirensis</name>
    <dbReference type="NCBI Taxonomy" id="370622"/>
    <lineage>
        <taxon>Bacteria</taxon>
        <taxon>Pseudomonadati</taxon>
        <taxon>Pseudomonadota</taxon>
        <taxon>Alphaproteobacteria</taxon>
        <taxon>Hyphomicrobiales</taxon>
        <taxon>Aurantimonadaceae</taxon>
        <taxon>Aureimonas</taxon>
    </lineage>
</organism>
<feature type="transmembrane region" description="Helical" evidence="6">
    <location>
        <begin position="12"/>
        <end position="33"/>
    </location>
</feature>
<feature type="transmembrane region" description="Helical" evidence="6">
    <location>
        <begin position="250"/>
        <end position="269"/>
    </location>
</feature>
<dbReference type="AlphaFoldDB" id="A0A0B1Q4H3"/>
<evidence type="ECO:0000313" key="8">
    <source>
        <dbReference type="EMBL" id="KHJ53715.1"/>
    </source>
</evidence>
<dbReference type="SUPFAM" id="SSF103481">
    <property type="entry name" value="Multidrug resistance efflux transporter EmrE"/>
    <property type="match status" value="2"/>
</dbReference>
<dbReference type="InterPro" id="IPR000620">
    <property type="entry name" value="EamA_dom"/>
</dbReference>
<proteinExistence type="inferred from homology"/>
<feature type="transmembrane region" description="Helical" evidence="6">
    <location>
        <begin position="100"/>
        <end position="119"/>
    </location>
</feature>
<dbReference type="OrthoDB" id="184388at2"/>
<evidence type="ECO:0000256" key="1">
    <source>
        <dbReference type="ARBA" id="ARBA00004141"/>
    </source>
</evidence>
<keyword evidence="5 6" id="KW-0472">Membrane</keyword>
<feature type="transmembrane region" description="Helical" evidence="6">
    <location>
        <begin position="219"/>
        <end position="238"/>
    </location>
</feature>
<evidence type="ECO:0000259" key="7">
    <source>
        <dbReference type="Pfam" id="PF00892"/>
    </source>
</evidence>
<evidence type="ECO:0000256" key="3">
    <source>
        <dbReference type="ARBA" id="ARBA00022692"/>
    </source>
</evidence>
<dbReference type="Gene3D" id="1.10.3730.20">
    <property type="match status" value="1"/>
</dbReference>
<evidence type="ECO:0000256" key="4">
    <source>
        <dbReference type="ARBA" id="ARBA00022989"/>
    </source>
</evidence>
<evidence type="ECO:0000313" key="9">
    <source>
        <dbReference type="Proteomes" id="UP000030826"/>
    </source>
</evidence>
<keyword evidence="3 6" id="KW-0812">Transmembrane</keyword>
<feature type="transmembrane region" description="Helical" evidence="6">
    <location>
        <begin position="156"/>
        <end position="176"/>
    </location>
</feature>
<feature type="transmembrane region" description="Helical" evidence="6">
    <location>
        <begin position="275"/>
        <end position="293"/>
    </location>
</feature>
<keyword evidence="4 6" id="KW-1133">Transmembrane helix</keyword>
<dbReference type="PANTHER" id="PTHR32322:SF2">
    <property type="entry name" value="EAMA DOMAIN-CONTAINING PROTEIN"/>
    <property type="match status" value="1"/>
</dbReference>
<dbReference type="PANTHER" id="PTHR32322">
    <property type="entry name" value="INNER MEMBRANE TRANSPORTER"/>
    <property type="match status" value="1"/>
</dbReference>
<dbReference type="InterPro" id="IPR037185">
    <property type="entry name" value="EmrE-like"/>
</dbReference>
<dbReference type="RefSeq" id="WP_039195239.1">
    <property type="nucleotide sequence ID" value="NZ_JRFJ01000005.1"/>
</dbReference>
<dbReference type="Pfam" id="PF00892">
    <property type="entry name" value="EamA"/>
    <property type="match status" value="2"/>
</dbReference>
<feature type="transmembrane region" description="Helical" evidence="6">
    <location>
        <begin position="126"/>
        <end position="144"/>
    </location>
</feature>
<dbReference type="STRING" id="370622.LA66_17510"/>
<dbReference type="InterPro" id="IPR050638">
    <property type="entry name" value="AA-Vitamin_Transporters"/>
</dbReference>
<dbReference type="EMBL" id="JRFJ01000005">
    <property type="protein sequence ID" value="KHJ53715.1"/>
    <property type="molecule type" value="Genomic_DNA"/>
</dbReference>
<gene>
    <name evidence="8" type="ORF">LA66_17510</name>
</gene>
<feature type="transmembrane region" description="Helical" evidence="6">
    <location>
        <begin position="71"/>
        <end position="94"/>
    </location>
</feature>
<evidence type="ECO:0000256" key="2">
    <source>
        <dbReference type="ARBA" id="ARBA00007362"/>
    </source>
</evidence>
<accession>A0A0B1Q4H3</accession>
<evidence type="ECO:0000256" key="5">
    <source>
        <dbReference type="ARBA" id="ARBA00023136"/>
    </source>
</evidence>
<feature type="transmembrane region" description="Helical" evidence="6">
    <location>
        <begin position="188"/>
        <end position="207"/>
    </location>
</feature>
<dbReference type="GO" id="GO:0016020">
    <property type="term" value="C:membrane"/>
    <property type="evidence" value="ECO:0007669"/>
    <property type="project" value="UniProtKB-SubCell"/>
</dbReference>
<feature type="domain" description="EamA" evidence="7">
    <location>
        <begin position="14"/>
        <end position="143"/>
    </location>
</feature>
<name>A0A0B1Q4H3_9HYPH</name>
<evidence type="ECO:0000256" key="6">
    <source>
        <dbReference type="SAM" id="Phobius"/>
    </source>
</evidence>
<comment type="subcellular location">
    <subcellularLocation>
        <location evidence="1">Membrane</location>
        <topology evidence="1">Multi-pass membrane protein</topology>
    </subcellularLocation>
</comment>
<dbReference type="Proteomes" id="UP000030826">
    <property type="component" value="Unassembled WGS sequence"/>
</dbReference>
<reference evidence="8 9" key="1">
    <citation type="submission" date="2014-09" db="EMBL/GenBank/DDBJ databases">
        <title>Isolation and characterization of Aurantimonas altamirensis ON-56566 from clinical sample following a dog bite.</title>
        <authorList>
            <person name="Eshaghi A."/>
            <person name="Li A."/>
            <person name="Shahinas D."/>
            <person name="Bahn P."/>
            <person name="Kus J.V."/>
            <person name="Patel S.N."/>
        </authorList>
    </citation>
    <scope>NUCLEOTIDE SEQUENCE [LARGE SCALE GENOMIC DNA]</scope>
    <source>
        <strain evidence="8 9">ON-56566</strain>
    </source>
</reference>
<comment type="caution">
    <text evidence="8">The sequence shown here is derived from an EMBL/GenBank/DDBJ whole genome shotgun (WGS) entry which is preliminary data.</text>
</comment>